<evidence type="ECO:0000313" key="3">
    <source>
        <dbReference type="WormBase" id="W09G3.1b"/>
    </source>
</evidence>
<dbReference type="UCSC" id="W09G3.1a">
    <property type="organism name" value="c. elegans"/>
</dbReference>
<organism evidence="1 2">
    <name type="scientific">Caenorhabditis elegans</name>
    <dbReference type="NCBI Taxonomy" id="6239"/>
    <lineage>
        <taxon>Eukaryota</taxon>
        <taxon>Metazoa</taxon>
        <taxon>Ecdysozoa</taxon>
        <taxon>Nematoda</taxon>
        <taxon>Chromadorea</taxon>
        <taxon>Rhabditida</taxon>
        <taxon>Rhabditina</taxon>
        <taxon>Rhabditomorpha</taxon>
        <taxon>Rhabditoidea</taxon>
        <taxon>Rhabditidae</taxon>
        <taxon>Peloderinae</taxon>
        <taxon>Caenorhabditis</taxon>
    </lineage>
</organism>
<protein>
    <submittedName>
        <fullName evidence="1">DUF1636 domain-containing protein</fullName>
    </submittedName>
</protein>
<dbReference type="AGR" id="WB:WBGene00012365"/>
<gene>
    <name evidence="1" type="ORF">CELE_W09G3.1</name>
    <name evidence="1 3" type="ORF">W09G3.1</name>
</gene>
<dbReference type="OrthoDB" id="45365at2759"/>
<dbReference type="HOGENOM" id="CLU_1972473_0_0_1"/>
<dbReference type="Proteomes" id="UP000001940">
    <property type="component" value="Chromosome I"/>
</dbReference>
<accession>Q1ZXR8</accession>
<keyword evidence="2" id="KW-1185">Reference proteome</keyword>
<name>Q1ZXR8_CAEEL</name>
<dbReference type="SMR" id="Q1ZXR8"/>
<dbReference type="AlphaFoldDB" id="Q1ZXR8"/>
<evidence type="ECO:0000313" key="1">
    <source>
        <dbReference type="EMBL" id="CAJ85754.1"/>
    </source>
</evidence>
<evidence type="ECO:0000313" key="2">
    <source>
        <dbReference type="Proteomes" id="UP000001940"/>
    </source>
</evidence>
<proteinExistence type="predicted"/>
<dbReference type="ExpressionAtlas" id="Q1ZXR8">
    <property type="expression patterns" value="baseline and differential"/>
</dbReference>
<sequence length="127" mass="13761">MHKTAKYLYIIGGCALAAEREPIRQIERIHVEKAGDSVNVISENCGQLTIARRSPACFLAGNQRILVAGGCSAPNEHTDSMEMLEISEIGEIRSIFLDEKLEIGASCSGFDWDTHSAGTVSLLILAK</sequence>
<dbReference type="Bgee" id="WBGene00012365">
    <property type="expression patterns" value="Expressed in embryo and 3 other cell types or tissues"/>
</dbReference>
<dbReference type="WormBase" id="W09G3.1b">
    <property type="protein sequence ID" value="CE40147"/>
    <property type="gene ID" value="WBGene00012365"/>
</dbReference>
<reference evidence="1 2" key="1">
    <citation type="journal article" date="1998" name="Science">
        <title>Genome sequence of the nematode C. elegans: a platform for investigating biology.</title>
        <authorList>
            <consortium name="The C. elegans sequencing consortium"/>
            <person name="Sulson J.E."/>
            <person name="Waterston R."/>
        </authorList>
    </citation>
    <scope>NUCLEOTIDE SEQUENCE [LARGE SCALE GENOMIC DNA]</scope>
    <source>
        <strain evidence="1 2">Bristol N2</strain>
    </source>
</reference>
<dbReference type="EMBL" id="BX284601">
    <property type="protein sequence ID" value="CAJ85754.1"/>
    <property type="molecule type" value="Genomic_DNA"/>
</dbReference>